<reference evidence="1" key="1">
    <citation type="submission" date="2023-04" db="EMBL/GenBank/DDBJ databases">
        <title>A chromosome-level genome assembly of the parasitoid wasp Eretmocerus hayati.</title>
        <authorList>
            <person name="Zhong Y."/>
            <person name="Liu S."/>
            <person name="Liu Y."/>
        </authorList>
    </citation>
    <scope>NUCLEOTIDE SEQUENCE</scope>
    <source>
        <strain evidence="1">ZJU_SS_LIU_2023</strain>
    </source>
</reference>
<sequence>MVPPCIALQALPNFTEILCQIIVHKACPASKGKGLPGRPHRLLQRGSSATRGEPEATRLQQQQRPITKQPVSFTKEPANGAPGSGGPPSSLSIVCERCGKCRCESCREPPPLPSRWLCNDACFCSAETALDYASCLCCVKGMFYHCADGGLAGSAAAASSTSLDSADLGPSCADEPCSCGGPRRAARWTCLGALAFLLPCLLCYWPLKGCVAVAESCYAKHASHGCRCEPHQLLPQQQQQALSRDPEKRLLEPLEL</sequence>
<evidence type="ECO:0000313" key="1">
    <source>
        <dbReference type="EMBL" id="KAJ8676529.1"/>
    </source>
</evidence>
<dbReference type="Proteomes" id="UP001239111">
    <property type="component" value="Chromosome 2"/>
</dbReference>
<organism evidence="1 2">
    <name type="scientific">Eretmocerus hayati</name>
    <dbReference type="NCBI Taxonomy" id="131215"/>
    <lineage>
        <taxon>Eukaryota</taxon>
        <taxon>Metazoa</taxon>
        <taxon>Ecdysozoa</taxon>
        <taxon>Arthropoda</taxon>
        <taxon>Hexapoda</taxon>
        <taxon>Insecta</taxon>
        <taxon>Pterygota</taxon>
        <taxon>Neoptera</taxon>
        <taxon>Endopterygota</taxon>
        <taxon>Hymenoptera</taxon>
        <taxon>Apocrita</taxon>
        <taxon>Proctotrupomorpha</taxon>
        <taxon>Chalcidoidea</taxon>
        <taxon>Aphelinidae</taxon>
        <taxon>Aphelininae</taxon>
        <taxon>Eretmocerus</taxon>
    </lineage>
</organism>
<accession>A0ACC2NZK3</accession>
<dbReference type="EMBL" id="CM056742">
    <property type="protein sequence ID" value="KAJ8676529.1"/>
    <property type="molecule type" value="Genomic_DNA"/>
</dbReference>
<comment type="caution">
    <text evidence="1">The sequence shown here is derived from an EMBL/GenBank/DDBJ whole genome shotgun (WGS) entry which is preliminary data.</text>
</comment>
<protein>
    <submittedName>
        <fullName evidence="1">Uncharacterized protein</fullName>
    </submittedName>
</protein>
<name>A0ACC2NZK3_9HYME</name>
<evidence type="ECO:0000313" key="2">
    <source>
        <dbReference type="Proteomes" id="UP001239111"/>
    </source>
</evidence>
<keyword evidence="2" id="KW-1185">Reference proteome</keyword>
<proteinExistence type="predicted"/>
<gene>
    <name evidence="1" type="ORF">QAD02_012316</name>
</gene>